<dbReference type="PANTHER" id="PTHR43179:SF7">
    <property type="entry name" value="RHAMNOSYLTRANSFERASE WBBL"/>
    <property type="match status" value="1"/>
</dbReference>
<organism evidence="2 3">
    <name type="scientific">Candidatus Portnoybacteria bacterium CG11_big_fil_rev_8_21_14_0_20_44_10</name>
    <dbReference type="NCBI Taxonomy" id="1974818"/>
    <lineage>
        <taxon>Bacteria</taxon>
        <taxon>Candidatus Portnoyibacteriota</taxon>
    </lineage>
</organism>
<dbReference type="PANTHER" id="PTHR43179">
    <property type="entry name" value="RHAMNOSYLTRANSFERASE WBBL"/>
    <property type="match status" value="1"/>
</dbReference>
<evidence type="ECO:0000313" key="3">
    <source>
        <dbReference type="Proteomes" id="UP000231550"/>
    </source>
</evidence>
<gene>
    <name evidence="2" type="ORF">COV85_01460</name>
</gene>
<evidence type="ECO:0000313" key="2">
    <source>
        <dbReference type="EMBL" id="PIQ74565.1"/>
    </source>
</evidence>
<name>A0A2H0KTE8_9BACT</name>
<evidence type="ECO:0000259" key="1">
    <source>
        <dbReference type="Pfam" id="PF00535"/>
    </source>
</evidence>
<feature type="domain" description="Glycosyltransferase 2-like" evidence="1">
    <location>
        <begin position="33"/>
        <end position="154"/>
    </location>
</feature>
<dbReference type="SUPFAM" id="SSF53448">
    <property type="entry name" value="Nucleotide-diphospho-sugar transferases"/>
    <property type="match status" value="1"/>
</dbReference>
<sequence length="299" mass="35227">MPITERIFSCQSPVIIRKFKTLVRIFLTKMELSVIITHHRELNLLKKCLPLIREEIKGMESEIIVILSEYQEETLSALKQEFNDVIFLPFEENLYFVRSINRGIERASGNYILLINDDVMVSPGSIRQLIDFLKTNEKVGLVGPRVLYPDGSSQPSCFRFYTPLTIVCRRTILGKIGFCKKINDNFLYKDKDIYRENGLTVDWLMNGSGVLTRKEDLEKVGPLDERLKHYFSDVDWCRRFWQNGFKVVYFPKAVFRHYHGKKSRGRGLLSLLTNRMTRIHVADGMKYFWKWGFRNTDYR</sequence>
<dbReference type="Pfam" id="PF00535">
    <property type="entry name" value="Glycos_transf_2"/>
    <property type="match status" value="1"/>
</dbReference>
<proteinExistence type="predicted"/>
<comment type="caution">
    <text evidence="2">The sequence shown here is derived from an EMBL/GenBank/DDBJ whole genome shotgun (WGS) entry which is preliminary data.</text>
</comment>
<dbReference type="Gene3D" id="3.90.550.10">
    <property type="entry name" value="Spore Coat Polysaccharide Biosynthesis Protein SpsA, Chain A"/>
    <property type="match status" value="1"/>
</dbReference>
<dbReference type="InterPro" id="IPR029044">
    <property type="entry name" value="Nucleotide-diphossugar_trans"/>
</dbReference>
<dbReference type="Proteomes" id="UP000231550">
    <property type="component" value="Unassembled WGS sequence"/>
</dbReference>
<reference evidence="2 3" key="1">
    <citation type="submission" date="2017-09" db="EMBL/GenBank/DDBJ databases">
        <title>Depth-based differentiation of microbial function through sediment-hosted aquifers and enrichment of novel symbionts in the deep terrestrial subsurface.</title>
        <authorList>
            <person name="Probst A.J."/>
            <person name="Ladd B."/>
            <person name="Jarett J.K."/>
            <person name="Geller-Mcgrath D.E."/>
            <person name="Sieber C.M."/>
            <person name="Emerson J.B."/>
            <person name="Anantharaman K."/>
            <person name="Thomas B.C."/>
            <person name="Malmstrom R."/>
            <person name="Stieglmeier M."/>
            <person name="Klingl A."/>
            <person name="Woyke T."/>
            <person name="Ryan C.M."/>
            <person name="Banfield J.F."/>
        </authorList>
    </citation>
    <scope>NUCLEOTIDE SEQUENCE [LARGE SCALE GENOMIC DNA]</scope>
    <source>
        <strain evidence="2">CG11_big_fil_rev_8_21_14_0_20_44_10</strain>
    </source>
</reference>
<dbReference type="EMBL" id="PCVN01000037">
    <property type="protein sequence ID" value="PIQ74565.1"/>
    <property type="molecule type" value="Genomic_DNA"/>
</dbReference>
<accession>A0A2H0KTE8</accession>
<dbReference type="InterPro" id="IPR001173">
    <property type="entry name" value="Glyco_trans_2-like"/>
</dbReference>
<protein>
    <recommendedName>
        <fullName evidence="1">Glycosyltransferase 2-like domain-containing protein</fullName>
    </recommendedName>
</protein>
<dbReference type="AlphaFoldDB" id="A0A2H0KTE8"/>